<organism evidence="1 2">
    <name type="scientific">Kaistia defluvii</name>
    <dbReference type="NCBI Taxonomy" id="410841"/>
    <lineage>
        <taxon>Bacteria</taxon>
        <taxon>Pseudomonadati</taxon>
        <taxon>Pseudomonadota</taxon>
        <taxon>Alphaproteobacteria</taxon>
        <taxon>Hyphomicrobiales</taxon>
        <taxon>Kaistiaceae</taxon>
        <taxon>Kaistia</taxon>
    </lineage>
</organism>
<dbReference type="EMBL" id="JBEPSM010000004">
    <property type="protein sequence ID" value="MET4636195.1"/>
    <property type="molecule type" value="Genomic_DNA"/>
</dbReference>
<gene>
    <name evidence="1" type="ORF">ABIE08_004153</name>
</gene>
<accession>A0ABV2R4L3</accession>
<proteinExistence type="predicted"/>
<evidence type="ECO:0000313" key="1">
    <source>
        <dbReference type="EMBL" id="MET4636195.1"/>
    </source>
</evidence>
<sequence>MGETREQEWERFRKTMAALPADIILLNSRSFCKRELQKSPNWVVAMKIFGLGSTFARMLCLEHGFDPDGSKFQRPAPEAQAADDEFYYVADFRPEWRGKRYVTFWRPKNAGYAFPLPWAGRYTRAEIENGGGYYTKREGRRYVRCAIRCSIVEAMGVAPEAGDIDGDVGLVVLKTAANRKALVASRLRPVSPAPDVGGR</sequence>
<reference evidence="1 2" key="1">
    <citation type="submission" date="2024-06" db="EMBL/GenBank/DDBJ databases">
        <title>Sorghum-associated microbial communities from plants grown in Nebraska, USA.</title>
        <authorList>
            <person name="Schachtman D."/>
        </authorList>
    </citation>
    <scope>NUCLEOTIDE SEQUENCE [LARGE SCALE GENOMIC DNA]</scope>
    <source>
        <strain evidence="1 2">3207</strain>
    </source>
</reference>
<keyword evidence="2" id="KW-1185">Reference proteome</keyword>
<dbReference type="RefSeq" id="WP_354553735.1">
    <property type="nucleotide sequence ID" value="NZ_JBEPSM010000004.1"/>
</dbReference>
<dbReference type="Proteomes" id="UP001549321">
    <property type="component" value="Unassembled WGS sequence"/>
</dbReference>
<evidence type="ECO:0000313" key="2">
    <source>
        <dbReference type="Proteomes" id="UP001549321"/>
    </source>
</evidence>
<protein>
    <submittedName>
        <fullName evidence="1">Uncharacterized protein</fullName>
    </submittedName>
</protein>
<name>A0ABV2R4L3_9HYPH</name>
<comment type="caution">
    <text evidence="1">The sequence shown here is derived from an EMBL/GenBank/DDBJ whole genome shotgun (WGS) entry which is preliminary data.</text>
</comment>